<dbReference type="AlphaFoldDB" id="A0A934WZS8"/>
<keyword evidence="2" id="KW-1185">Reference proteome</keyword>
<dbReference type="RefSeq" id="WP_201431567.1">
    <property type="nucleotide sequence ID" value="NZ_JAEQBW010000005.1"/>
</dbReference>
<reference evidence="1" key="1">
    <citation type="submission" date="2021-01" db="EMBL/GenBank/DDBJ databases">
        <title>Marivirga aurantiaca sp. nov., isolated from intertidal surface sediments.</title>
        <authorList>
            <person name="Zhang M."/>
        </authorList>
    </citation>
    <scope>NUCLEOTIDE SEQUENCE</scope>
    <source>
        <strain evidence="1">S37H4</strain>
    </source>
</reference>
<name>A0A934WZS8_9BACT</name>
<dbReference type="Proteomes" id="UP000611723">
    <property type="component" value="Unassembled WGS sequence"/>
</dbReference>
<dbReference type="EMBL" id="JAEQBW010000005">
    <property type="protein sequence ID" value="MBK6265892.1"/>
    <property type="molecule type" value="Genomic_DNA"/>
</dbReference>
<organism evidence="1 2">
    <name type="scientific">Marivirga aurantiaca</name>
    <dbReference type="NCBI Taxonomy" id="2802615"/>
    <lineage>
        <taxon>Bacteria</taxon>
        <taxon>Pseudomonadati</taxon>
        <taxon>Bacteroidota</taxon>
        <taxon>Cytophagia</taxon>
        <taxon>Cytophagales</taxon>
        <taxon>Marivirgaceae</taxon>
        <taxon>Marivirga</taxon>
    </lineage>
</organism>
<proteinExistence type="predicted"/>
<sequence length="153" mass="16942">MRLVKFTLFTAVLATIFSCSGVEEDKLPENVIKDDGGLVIELEWSTGGSVSQAQADADLELFLFKGDTEVDASVNYASFEQVELKDIYADDKYLITVEYYSGEVAVDYTIYVRGESTSESITYTGSFLSTDKGLIVEYLEIEKSGDEYAITDL</sequence>
<evidence type="ECO:0000313" key="2">
    <source>
        <dbReference type="Proteomes" id="UP000611723"/>
    </source>
</evidence>
<gene>
    <name evidence="1" type="ORF">JKA74_12690</name>
</gene>
<dbReference type="PROSITE" id="PS51257">
    <property type="entry name" value="PROKAR_LIPOPROTEIN"/>
    <property type="match status" value="1"/>
</dbReference>
<evidence type="ECO:0000313" key="1">
    <source>
        <dbReference type="EMBL" id="MBK6265892.1"/>
    </source>
</evidence>
<accession>A0A934WZS8</accession>
<protein>
    <submittedName>
        <fullName evidence="1">Uncharacterized protein</fullName>
    </submittedName>
</protein>
<comment type="caution">
    <text evidence="1">The sequence shown here is derived from an EMBL/GenBank/DDBJ whole genome shotgun (WGS) entry which is preliminary data.</text>
</comment>